<feature type="compositionally biased region" description="Polar residues" evidence="1">
    <location>
        <begin position="548"/>
        <end position="569"/>
    </location>
</feature>
<organism evidence="2 3">
    <name type="scientific">Ajellomyces capsulatus</name>
    <name type="common">Darling's disease fungus</name>
    <name type="synonym">Histoplasma capsulatum</name>
    <dbReference type="NCBI Taxonomy" id="5037"/>
    <lineage>
        <taxon>Eukaryota</taxon>
        <taxon>Fungi</taxon>
        <taxon>Dikarya</taxon>
        <taxon>Ascomycota</taxon>
        <taxon>Pezizomycotina</taxon>
        <taxon>Eurotiomycetes</taxon>
        <taxon>Eurotiomycetidae</taxon>
        <taxon>Onygenales</taxon>
        <taxon>Ajellomycetaceae</taxon>
        <taxon>Histoplasma</taxon>
    </lineage>
</organism>
<evidence type="ECO:0000256" key="1">
    <source>
        <dbReference type="SAM" id="MobiDB-lite"/>
    </source>
</evidence>
<proteinExistence type="predicted"/>
<feature type="compositionally biased region" description="Polar residues" evidence="1">
    <location>
        <begin position="1526"/>
        <end position="1542"/>
    </location>
</feature>
<gene>
    <name evidence="2" type="ORF">I7I51_01365</name>
</gene>
<feature type="compositionally biased region" description="Polar residues" evidence="1">
    <location>
        <begin position="937"/>
        <end position="955"/>
    </location>
</feature>
<feature type="region of interest" description="Disordered" evidence="1">
    <location>
        <begin position="1009"/>
        <end position="1051"/>
    </location>
</feature>
<feature type="region of interest" description="Disordered" evidence="1">
    <location>
        <begin position="847"/>
        <end position="897"/>
    </location>
</feature>
<accession>A0A8A1MED7</accession>
<feature type="compositionally biased region" description="Basic and acidic residues" evidence="1">
    <location>
        <begin position="1570"/>
        <end position="1579"/>
    </location>
</feature>
<feature type="compositionally biased region" description="Basic and acidic residues" evidence="1">
    <location>
        <begin position="850"/>
        <end position="861"/>
    </location>
</feature>
<feature type="region of interest" description="Disordered" evidence="1">
    <location>
        <begin position="910"/>
        <end position="969"/>
    </location>
</feature>
<feature type="region of interest" description="Disordered" evidence="1">
    <location>
        <begin position="548"/>
        <end position="698"/>
    </location>
</feature>
<dbReference type="Proteomes" id="UP000663671">
    <property type="component" value="Chromosome 1"/>
</dbReference>
<feature type="region of interest" description="Disordered" evidence="1">
    <location>
        <begin position="1470"/>
        <end position="1636"/>
    </location>
</feature>
<feature type="compositionally biased region" description="Basic and acidic residues" evidence="1">
    <location>
        <begin position="632"/>
        <end position="650"/>
    </location>
</feature>
<dbReference type="OrthoDB" id="5382102at2759"/>
<evidence type="ECO:0000313" key="3">
    <source>
        <dbReference type="Proteomes" id="UP000663671"/>
    </source>
</evidence>
<feature type="compositionally biased region" description="Basic and acidic residues" evidence="1">
    <location>
        <begin position="917"/>
        <end position="929"/>
    </location>
</feature>
<feature type="compositionally biased region" description="Low complexity" evidence="1">
    <location>
        <begin position="665"/>
        <end position="677"/>
    </location>
</feature>
<dbReference type="PANTHER" id="PTHR42105:SF1">
    <property type="entry name" value="TRANSALDOLASE"/>
    <property type="match status" value="1"/>
</dbReference>
<feature type="compositionally biased region" description="Polar residues" evidence="1">
    <location>
        <begin position="1550"/>
        <end position="1568"/>
    </location>
</feature>
<feature type="region of interest" description="Disordered" evidence="1">
    <location>
        <begin position="1376"/>
        <end position="1447"/>
    </location>
</feature>
<feature type="compositionally biased region" description="Polar residues" evidence="1">
    <location>
        <begin position="679"/>
        <end position="698"/>
    </location>
</feature>
<feature type="region of interest" description="Disordered" evidence="1">
    <location>
        <begin position="725"/>
        <end position="832"/>
    </location>
</feature>
<sequence>MPEEDKNTDHGKLAVFDNQKYIGHPTTILSEGKHWIINPDGVDRRGASTSTLLESDSNVERRTVFDNISDEVSLKPVTEKRPPSWPIFLKEFRRISQSERCIKRLLHEDLSIQSCFDNTSAKYRTYCRVSAEYSGLRGKDTWGWSQLWSIGDVIRKVTLEKDHRNENTIQMMNEEDFGEGVLVQVVLVTIGGFLSHLDPRVPSAWRQTAVKGRERVGLERQYLAFVAVAVNQREPPGQELLVVFPRAGFSLSLQREVNCLKLVSGKQTKGVCVLRLSPALQGEQGQQHYPHLKPPLTTFNHSARLLSYIDNCIQRLLSLPICGYIQGLLAYLHGSTLLTSKSLLLRIGRSPFRLMMGVNTRKPTLPAPTDSSFLDTTGGSATGTDLATDLSRRTDKTSYSIPDDGSPITISTRRRSQNREDSKLSRASAQSQTSLLIEYFEGGKKGGGLNSRPSVRVKVTPSAARKIRDQNDHIQISESGGGKKPTYTRRISLGTPTRNKEITEGVTDDISISSIGSLADEAGLTRRSPLEIEFSRDSELSARYIQPTSDISSMPQDSMLESSPSMSQVRHQRSHSVSGDEGHEQPRSPGMLKTPSRRRSRSLSRERIAHKAAEKLGAAPRDVARNKHRHSEKSQSRSVSKEFLEPEGKSSRRRSGKHREKDSVSAESSLLSHSALSPQLKSGDQYSFRSGTSKSSINNPRLLETVEDAIRRLILPELKELKKDQKVQANRNQFERDTNGSLGSGSIGSRDELGRRLSKHASAPDVTKPRVIVSNGSKDPLIISDGYSKRSKEPRREKSRESQYVKSFTRRFSEDSYPSDEPIQRKKSKGLRDAEAAAIVGTALTSAALKHHDSKSSLDKRERRKKRSKSRSRSGSVNETELMFQKHGVPPMPLRSDIDSELTRESLLSQLTTGTESPRHGEVTRRSPHEAGLPVSRTPTQTPRGVANESKSNEALSAKGLSAQSQRSLNLDEDITPTKAETHHVDQTYIDHYGEHANEYTSRALSPIQSVASSRDDDSDVGEEAGQQADSSGSVKIGHIPDSEESEINTNPSIIQGPIGGVPHENRDHWPYNPTPPRSKGNAIHVEPNIDEIEPQGPLTDPASPIPSVDHGPPYSNTNFNDPFYGTGYGDAYPSDKVDQGRTRDLYADHLLTPLGVKDEGYISGANPRSPSLAMSDPRGKVLESVDSKTLELTLLPGSDDPFTETHKRHLSGYSHGMASPLYDSSTGHGIDRIQSKDIVALMDHLTVRDAQRNARDTEILVTLVRSAAEMRNSFENMKKFIAQQDEMMIDANVKQHDRTQKVVGGPRPQPLGIARTPRHTTADEDVERSKRKGVFKRALKGLSLKGSNDLTRVEDMLVHLLLEVEALRASQEGRSLGTGVANSKENFHEPGQDGYEPEGQTGTSSTGGGDKSGFSNSPRLAGDMKAASNRRGSDHRISPVMEGDEGLEPLTADEQDLLDQQAATDAQLMGHPKRGGSAPLGTPPRVPLASGALSTDTTPKMSNDKSRKHKSSSSSFFPKISRWSKTTASSMGENIRNSIQTSRKDRYSSEISRSGSDLEQDGYNTNDYYDPHGDDRLRSNISLDQRQENRPPSPLVPSQLSEYPKYQAHRDSLNLQHPQPRQGPTDRYQSQLESQAQTFIPPVVLNSDGWASNASLGRMTPNRKASGSDGGYSDKSSTSGRRNAPQRPPKIKDEGPLVPQRPPQGKRDGQLTYAERMASRGSRHSNYDPANGSPIRSSPKNNAPQRKPTGPRPISSSGYPKRH</sequence>
<reference evidence="2" key="1">
    <citation type="submission" date="2021-01" db="EMBL/GenBank/DDBJ databases">
        <title>Chromosome-level genome assembly of a human fungal pathogen reveals clustering of transcriptionally co-regulated genes.</title>
        <authorList>
            <person name="Voorhies M."/>
            <person name="Cohen S."/>
            <person name="Shea T.P."/>
            <person name="Petrus S."/>
            <person name="Munoz J.F."/>
            <person name="Poplawski S."/>
            <person name="Goldman W.E."/>
            <person name="Michael T."/>
            <person name="Cuomo C.A."/>
            <person name="Sil A."/>
            <person name="Beyhan S."/>
        </authorList>
    </citation>
    <scope>NUCLEOTIDE SEQUENCE</scope>
    <source>
        <strain evidence="2">WU24</strain>
    </source>
</reference>
<evidence type="ECO:0000313" key="2">
    <source>
        <dbReference type="EMBL" id="QSS64299.1"/>
    </source>
</evidence>
<feature type="compositionally biased region" description="Polar residues" evidence="1">
    <location>
        <begin position="1735"/>
        <end position="1745"/>
    </location>
</feature>
<feature type="compositionally biased region" description="Basic and acidic residues" evidence="1">
    <location>
        <begin position="603"/>
        <end position="614"/>
    </location>
</feature>
<name>A0A8A1MED7_AJECA</name>
<feature type="region of interest" description="Disordered" evidence="1">
    <location>
        <begin position="1654"/>
        <end position="1764"/>
    </location>
</feature>
<feature type="region of interest" description="Disordered" evidence="1">
    <location>
        <begin position="363"/>
        <end position="429"/>
    </location>
</feature>
<feature type="compositionally biased region" description="Basic residues" evidence="1">
    <location>
        <begin position="862"/>
        <end position="872"/>
    </location>
</feature>
<feature type="compositionally biased region" description="Polar residues" evidence="1">
    <location>
        <begin position="1755"/>
        <end position="1764"/>
    </location>
</feature>
<feature type="compositionally biased region" description="Low complexity" evidence="1">
    <location>
        <begin position="1672"/>
        <end position="1681"/>
    </location>
</feature>
<feature type="compositionally biased region" description="Polar residues" evidence="1">
    <location>
        <begin position="1493"/>
        <end position="1502"/>
    </location>
</feature>
<dbReference type="EMBL" id="CP069114">
    <property type="protein sequence ID" value="QSS64299.1"/>
    <property type="molecule type" value="Genomic_DNA"/>
</dbReference>
<feature type="compositionally biased region" description="Low complexity" evidence="1">
    <location>
        <begin position="1513"/>
        <end position="1525"/>
    </location>
</feature>
<dbReference type="VEuPathDB" id="FungiDB:I7I51_01365"/>
<protein>
    <submittedName>
        <fullName evidence="2">Uncharacterized protein</fullName>
    </submittedName>
</protein>
<dbReference type="PANTHER" id="PTHR42105">
    <property type="entry name" value="DIM2-ASSOCIATED PROTEIN 1"/>
    <property type="match status" value="1"/>
</dbReference>
<feature type="region of interest" description="Disordered" evidence="1">
    <location>
        <begin position="1298"/>
        <end position="1330"/>
    </location>
</feature>
<feature type="compositionally biased region" description="Polar residues" evidence="1">
    <location>
        <begin position="369"/>
        <end position="385"/>
    </location>
</feature>
<feature type="compositionally biased region" description="Basic and acidic residues" evidence="1">
    <location>
        <begin position="787"/>
        <end position="803"/>
    </location>
</feature>